<dbReference type="InterPro" id="IPR050364">
    <property type="entry name" value="Cytochrome_P450_fung"/>
</dbReference>
<protein>
    <submittedName>
        <fullName evidence="6">Uncharacterized protein</fullName>
    </submittedName>
</protein>
<dbReference type="PANTHER" id="PTHR46300">
    <property type="entry name" value="P450, PUTATIVE (EUROFUNG)-RELATED-RELATED"/>
    <property type="match status" value="1"/>
</dbReference>
<keyword evidence="5" id="KW-0472">Membrane</keyword>
<sequence length="120" mass="13545">MAIQALAEHLASRVPVLAILMTAVIALGIWIRRDRRLDEMPGPKGWPLFGIGLGLPKQSAFMHKWALQYGEVFKLRVGWYNWVVLNSPEAMKEIMDKQAWPSSQDLVNSYVFQDSCTVGS</sequence>
<dbReference type="SUPFAM" id="SSF48264">
    <property type="entry name" value="Cytochrome P450"/>
    <property type="match status" value="1"/>
</dbReference>
<proteinExistence type="inferred from homology"/>
<comment type="caution">
    <text evidence="6">The sequence shown here is derived from an EMBL/GenBank/DDBJ whole genome shotgun (WGS) entry which is preliminary data.</text>
</comment>
<keyword evidence="7" id="KW-1185">Reference proteome</keyword>
<accession>A0AAD9SIV9</accession>
<keyword evidence="4" id="KW-0408">Iron</keyword>
<dbReference type="Proteomes" id="UP001265746">
    <property type="component" value="Unassembled WGS sequence"/>
</dbReference>
<dbReference type="GO" id="GO:0004497">
    <property type="term" value="F:monooxygenase activity"/>
    <property type="evidence" value="ECO:0007669"/>
    <property type="project" value="InterPro"/>
</dbReference>
<evidence type="ECO:0000256" key="4">
    <source>
        <dbReference type="ARBA" id="ARBA00023004"/>
    </source>
</evidence>
<dbReference type="EMBL" id="JAUJFL010000002">
    <property type="protein sequence ID" value="KAK2609962.1"/>
    <property type="molecule type" value="Genomic_DNA"/>
</dbReference>
<dbReference type="GO" id="GO:0016705">
    <property type="term" value="F:oxidoreductase activity, acting on paired donors, with incorporation or reduction of molecular oxygen"/>
    <property type="evidence" value="ECO:0007669"/>
    <property type="project" value="InterPro"/>
</dbReference>
<dbReference type="InterPro" id="IPR001128">
    <property type="entry name" value="Cyt_P450"/>
</dbReference>
<dbReference type="Gene3D" id="1.10.630.10">
    <property type="entry name" value="Cytochrome P450"/>
    <property type="match status" value="1"/>
</dbReference>
<evidence type="ECO:0000313" key="6">
    <source>
        <dbReference type="EMBL" id="KAK2609962.1"/>
    </source>
</evidence>
<evidence type="ECO:0000256" key="1">
    <source>
        <dbReference type="ARBA" id="ARBA00010617"/>
    </source>
</evidence>
<dbReference type="Pfam" id="PF00067">
    <property type="entry name" value="p450"/>
    <property type="match status" value="1"/>
</dbReference>
<dbReference type="InterPro" id="IPR036396">
    <property type="entry name" value="Cyt_P450_sf"/>
</dbReference>
<dbReference type="AlphaFoldDB" id="A0AAD9SIV9"/>
<dbReference type="GO" id="GO:0005506">
    <property type="term" value="F:iron ion binding"/>
    <property type="evidence" value="ECO:0007669"/>
    <property type="project" value="InterPro"/>
</dbReference>
<evidence type="ECO:0000256" key="3">
    <source>
        <dbReference type="ARBA" id="ARBA00023002"/>
    </source>
</evidence>
<comment type="similarity">
    <text evidence="1">Belongs to the cytochrome P450 family.</text>
</comment>
<organism evidence="6 7">
    <name type="scientific">Phomopsis amygdali</name>
    <name type="common">Fusicoccum amygdali</name>
    <dbReference type="NCBI Taxonomy" id="1214568"/>
    <lineage>
        <taxon>Eukaryota</taxon>
        <taxon>Fungi</taxon>
        <taxon>Dikarya</taxon>
        <taxon>Ascomycota</taxon>
        <taxon>Pezizomycotina</taxon>
        <taxon>Sordariomycetes</taxon>
        <taxon>Sordariomycetidae</taxon>
        <taxon>Diaporthales</taxon>
        <taxon>Diaporthaceae</taxon>
        <taxon>Diaporthe</taxon>
    </lineage>
</organism>
<keyword evidence="5" id="KW-0812">Transmembrane</keyword>
<name>A0AAD9SIV9_PHOAM</name>
<feature type="transmembrane region" description="Helical" evidence="5">
    <location>
        <begin position="12"/>
        <end position="31"/>
    </location>
</feature>
<keyword evidence="2" id="KW-0479">Metal-binding</keyword>
<evidence type="ECO:0000256" key="2">
    <source>
        <dbReference type="ARBA" id="ARBA00022723"/>
    </source>
</evidence>
<evidence type="ECO:0000256" key="5">
    <source>
        <dbReference type="SAM" id="Phobius"/>
    </source>
</evidence>
<dbReference type="GO" id="GO:0020037">
    <property type="term" value="F:heme binding"/>
    <property type="evidence" value="ECO:0007669"/>
    <property type="project" value="InterPro"/>
</dbReference>
<reference evidence="6" key="1">
    <citation type="submission" date="2023-06" db="EMBL/GenBank/DDBJ databases">
        <authorList>
            <person name="Noh H."/>
        </authorList>
    </citation>
    <scope>NUCLEOTIDE SEQUENCE</scope>
    <source>
        <strain evidence="6">DUCC20226</strain>
    </source>
</reference>
<keyword evidence="3" id="KW-0560">Oxidoreductase</keyword>
<gene>
    <name evidence="6" type="ORF">N8I77_003427</name>
</gene>
<keyword evidence="5" id="KW-1133">Transmembrane helix</keyword>
<evidence type="ECO:0000313" key="7">
    <source>
        <dbReference type="Proteomes" id="UP001265746"/>
    </source>
</evidence>
<dbReference type="PANTHER" id="PTHR46300:SF11">
    <property type="entry name" value="OXIDOREDUCTASE, PUTATIVE-RELATED"/>
    <property type="match status" value="1"/>
</dbReference>